<dbReference type="CDD" id="cd00093">
    <property type="entry name" value="HTH_XRE"/>
    <property type="match status" value="1"/>
</dbReference>
<dbReference type="PROSITE" id="PS50943">
    <property type="entry name" value="HTH_CROC1"/>
    <property type="match status" value="1"/>
</dbReference>
<name>A0A1H3G7X5_9PSEU</name>
<dbReference type="SUPFAM" id="SSF47413">
    <property type="entry name" value="lambda repressor-like DNA-binding domains"/>
    <property type="match status" value="1"/>
</dbReference>
<dbReference type="AlphaFoldDB" id="A0A1H3G7X5"/>
<gene>
    <name evidence="2" type="ORF">SAMN05216215_101874</name>
</gene>
<sequence>MGRMQQRCSMCPSWLRAGNTDVCDSCARRKPIVPLGFFRAPELVEALGRYDFGPVFRAVRRYSGLSQQQLGERIGLAQKRISEVESGAGRLGLVETVAHVATALRIPGALLGFAAEPGSLESDGEVCGMERRNFLSLVFGITMSSTLQPDIARLSETLPAHAGSVRRREIGEADAVAIERLTEGFRGTIYSQGGGLMHAAALAQLRAVRSFDDAVCTEEIRARIDLATADLAWIAGWASWDLEEHDQARQLFAFGLNRAKRAEQHPRSTDLTIGILLDAAYQALKLRDGNDRRDPGREALRLVELGFNVANTSIHDASASARADLYASRAWCHGSLGHADQCHEALNREIDAFTAIQPDNVPHWARHVTEAEIASHRAHALALLGLAQPSFVPAAIEHLEAVANSADLTYARTRAFHLPYLSRLCLLGGDLDSGVRIGQEAITAINGLSSRHTRSQLQAIAETAAPFAATSSDVAQLREDVRVAVAA</sequence>
<accession>A0A1H3G7X5</accession>
<dbReference type="EMBL" id="FNOK01000018">
    <property type="protein sequence ID" value="SDX99145.1"/>
    <property type="molecule type" value="Genomic_DNA"/>
</dbReference>
<evidence type="ECO:0000259" key="1">
    <source>
        <dbReference type="PROSITE" id="PS50943"/>
    </source>
</evidence>
<protein>
    <submittedName>
        <fullName evidence="2">Helix-turn-helix domain-containing protein</fullName>
    </submittedName>
</protein>
<organism evidence="2 3">
    <name type="scientific">Saccharopolyspora shandongensis</name>
    <dbReference type="NCBI Taxonomy" id="418495"/>
    <lineage>
        <taxon>Bacteria</taxon>
        <taxon>Bacillati</taxon>
        <taxon>Actinomycetota</taxon>
        <taxon>Actinomycetes</taxon>
        <taxon>Pseudonocardiales</taxon>
        <taxon>Pseudonocardiaceae</taxon>
        <taxon>Saccharopolyspora</taxon>
    </lineage>
</organism>
<dbReference type="InterPro" id="IPR001387">
    <property type="entry name" value="Cro/C1-type_HTH"/>
</dbReference>
<proteinExistence type="predicted"/>
<evidence type="ECO:0000313" key="3">
    <source>
        <dbReference type="Proteomes" id="UP000199529"/>
    </source>
</evidence>
<dbReference type="STRING" id="418495.SAMN05216215_101874"/>
<evidence type="ECO:0000313" key="2">
    <source>
        <dbReference type="EMBL" id="SDX99145.1"/>
    </source>
</evidence>
<keyword evidence="3" id="KW-1185">Reference proteome</keyword>
<dbReference type="OrthoDB" id="3213425at2"/>
<feature type="domain" description="HTH cro/C1-type" evidence="1">
    <location>
        <begin position="56"/>
        <end position="111"/>
    </location>
</feature>
<dbReference type="Proteomes" id="UP000199529">
    <property type="component" value="Unassembled WGS sequence"/>
</dbReference>
<dbReference type="InterPro" id="IPR010982">
    <property type="entry name" value="Lambda_DNA-bd_dom_sf"/>
</dbReference>
<dbReference type="SMART" id="SM00530">
    <property type="entry name" value="HTH_XRE"/>
    <property type="match status" value="1"/>
</dbReference>
<dbReference type="Gene3D" id="1.10.260.40">
    <property type="entry name" value="lambda repressor-like DNA-binding domains"/>
    <property type="match status" value="1"/>
</dbReference>
<dbReference type="GO" id="GO:0003677">
    <property type="term" value="F:DNA binding"/>
    <property type="evidence" value="ECO:0007669"/>
    <property type="project" value="InterPro"/>
</dbReference>
<reference evidence="3" key="1">
    <citation type="submission" date="2016-10" db="EMBL/GenBank/DDBJ databases">
        <authorList>
            <person name="Varghese N."/>
            <person name="Submissions S."/>
        </authorList>
    </citation>
    <scope>NUCLEOTIDE SEQUENCE [LARGE SCALE GENOMIC DNA]</scope>
    <source>
        <strain evidence="3">CGMCC 4.3530</strain>
    </source>
</reference>